<gene>
    <name evidence="3" type="ORF">CTheo_3517</name>
</gene>
<evidence type="ECO:0000256" key="2">
    <source>
        <dbReference type="SAM" id="Phobius"/>
    </source>
</evidence>
<feature type="compositionally biased region" description="Basic and acidic residues" evidence="1">
    <location>
        <begin position="109"/>
        <end position="127"/>
    </location>
</feature>
<feature type="region of interest" description="Disordered" evidence="1">
    <location>
        <begin position="553"/>
        <end position="585"/>
    </location>
</feature>
<evidence type="ECO:0000313" key="3">
    <source>
        <dbReference type="EMBL" id="KAB5593052.1"/>
    </source>
</evidence>
<dbReference type="EMBL" id="SSOP01000047">
    <property type="protein sequence ID" value="KAB5593052.1"/>
    <property type="molecule type" value="Genomic_DNA"/>
</dbReference>
<protein>
    <submittedName>
        <fullName evidence="3">Uncharacterized protein</fullName>
    </submittedName>
</protein>
<accession>A0A5N5QMM7</accession>
<proteinExistence type="predicted"/>
<dbReference type="InterPro" id="IPR036280">
    <property type="entry name" value="Multihaem_cyt_sf"/>
</dbReference>
<organism evidence="3 4">
    <name type="scientific">Ceratobasidium theobromae</name>
    <dbReference type="NCBI Taxonomy" id="1582974"/>
    <lineage>
        <taxon>Eukaryota</taxon>
        <taxon>Fungi</taxon>
        <taxon>Dikarya</taxon>
        <taxon>Basidiomycota</taxon>
        <taxon>Agaricomycotina</taxon>
        <taxon>Agaricomycetes</taxon>
        <taxon>Cantharellales</taxon>
        <taxon>Ceratobasidiaceae</taxon>
        <taxon>Ceratobasidium</taxon>
    </lineage>
</organism>
<dbReference type="AlphaFoldDB" id="A0A5N5QMM7"/>
<dbReference type="SUPFAM" id="SSF48695">
    <property type="entry name" value="Multiheme cytochromes"/>
    <property type="match status" value="1"/>
</dbReference>
<feature type="transmembrane region" description="Helical" evidence="2">
    <location>
        <begin position="59"/>
        <end position="83"/>
    </location>
</feature>
<keyword evidence="2" id="KW-1133">Transmembrane helix</keyword>
<comment type="caution">
    <text evidence="3">The sequence shown here is derived from an EMBL/GenBank/DDBJ whole genome shotgun (WGS) entry which is preliminary data.</text>
</comment>
<dbReference type="OrthoDB" id="2129662at2759"/>
<feature type="compositionally biased region" description="Polar residues" evidence="1">
    <location>
        <begin position="605"/>
        <end position="640"/>
    </location>
</feature>
<keyword evidence="4" id="KW-1185">Reference proteome</keyword>
<feature type="region of interest" description="Disordered" evidence="1">
    <location>
        <begin position="605"/>
        <end position="655"/>
    </location>
</feature>
<feature type="region of interest" description="Disordered" evidence="1">
    <location>
        <begin position="162"/>
        <end position="189"/>
    </location>
</feature>
<feature type="compositionally biased region" description="Polar residues" evidence="1">
    <location>
        <begin position="554"/>
        <end position="570"/>
    </location>
</feature>
<evidence type="ECO:0000256" key="1">
    <source>
        <dbReference type="SAM" id="MobiDB-lite"/>
    </source>
</evidence>
<reference evidence="3 4" key="1">
    <citation type="journal article" date="2019" name="Fungal Biol. Biotechnol.">
        <title>Draft genome sequence of fastidious pathogen Ceratobasidium theobromae, which causes vascular-streak dieback in Theobroma cacao.</title>
        <authorList>
            <person name="Ali S.S."/>
            <person name="Asman A."/>
            <person name="Shao J."/>
            <person name="Firmansyah A.P."/>
            <person name="Susilo A.W."/>
            <person name="Rosmana A."/>
            <person name="McMahon P."/>
            <person name="Junaid M."/>
            <person name="Guest D."/>
            <person name="Kheng T.Y."/>
            <person name="Meinhardt L.W."/>
            <person name="Bailey B.A."/>
        </authorList>
    </citation>
    <scope>NUCLEOTIDE SEQUENCE [LARGE SCALE GENOMIC DNA]</scope>
    <source>
        <strain evidence="3 4">CT2</strain>
    </source>
</reference>
<name>A0A5N5QMM7_9AGAM</name>
<dbReference type="Proteomes" id="UP000383932">
    <property type="component" value="Unassembled WGS sequence"/>
</dbReference>
<keyword evidence="2" id="KW-0472">Membrane</keyword>
<evidence type="ECO:0000313" key="4">
    <source>
        <dbReference type="Proteomes" id="UP000383932"/>
    </source>
</evidence>
<feature type="region of interest" description="Disordered" evidence="1">
    <location>
        <begin position="106"/>
        <end position="143"/>
    </location>
</feature>
<keyword evidence="2" id="KW-0812">Transmembrane</keyword>
<sequence length="1109" mass="122913">MLHNDRSIPTKVHWPEAKMKRVVLPREPQVSVVTQTIRASSTSTSTELPLAVKDQPLPFGAIVGGTVSGMLIVLLVVGGWWWWGSRMRASREKGAKARRSQLLAARVGITHEKTQSTESLKSADHSKSQSQFSHNSEKPENQTIIPVLQEPVKKPSAILAQQKNSRPPFVHPASSTTSLGSTKYAPARPSPLARNVVTNAPSTMSENAPTVDITAPANSSVAASRNLAPPPSVKVVPPSPPRPARMLDAPVTASSQRQSVQSVQSAQTVYSIDSPVGVAYGGDETEHEAYTNPRDEWRASNADMSARTRAPGAFVKGGEDMIKREHGHQSLLEWKTEEQRHSRRAEQAIVATWKNGRCPIIKRVVFITMCKAKTEDDEECHVNGRVIDEPSAIKLRVRRGTPPAASYILGCRVCAAHSQPTCMAYDPYNAHAPYTGHLPDSYAHASSSAAPPDYPHDYVDRYSYQHYVQDPAPHYTPDPYQHMMQRPYIHYTEEPRDPHYIGMGYPQQPSLPMHDIPFAQPQSVPAHPGRGYFHRETLDKLHLHPHAHRAVMSVPSQQPAGGTPSIQPESSPLERPAHGYPFKPIVPGPLSGPVLAPELQQSLAYSRSPASTLPSTLPAVPSTSGPSSRQTDSTGSISPRTNHDNSLPAPVFSSTSPITNRNDILVTDPAVKNRKYVVEREIQCIKCSSVIGRLLLRGTQEEFEHQYSLYFQCTRCHNTPALPVVSRKRSRTTEDTSLPTICDVCHRTRGIGGVVMKDREVSVPYAIEIVCMSCFSRYSRCSDCGGGFLGNRKTCRLSHARLGHGELEIGVWRAPQELKDQKDLQSVIASCKKLWQERVLAKLATPEVLEGEQEQPLRNYQDIETVLSRGWPAHESLLLEFPPDAGLHKRYICLLWTKSKGRRNRKPNPNPGPVNADDPDQLAEGLRRTREFAPEGCTLVAIFVCDWDMKAGTVLVSTSVPFESQDAEDRGAVSMGEVLGQILKDRAEHNAKHPGDPVPAPLHLWVGIRAVSPLHGARFIDSMNRRGFLLLSEYIARHPDVDPDIFGEPPFGHLWLDDPWTTSGKNDTRPIEILVRWLGKDLDETQLEKLKGIEYGKRARETGRIKKRR</sequence>